<evidence type="ECO:0008006" key="4">
    <source>
        <dbReference type="Google" id="ProtNLM"/>
    </source>
</evidence>
<feature type="transmembrane region" description="Helical" evidence="1">
    <location>
        <begin position="76"/>
        <end position="96"/>
    </location>
</feature>
<dbReference type="EMBL" id="JWJG01000028">
    <property type="protein sequence ID" value="KIF81725.1"/>
    <property type="molecule type" value="Genomic_DNA"/>
</dbReference>
<dbReference type="Proteomes" id="UP000031572">
    <property type="component" value="Unassembled WGS sequence"/>
</dbReference>
<dbReference type="AlphaFoldDB" id="A0A0C2BKF2"/>
<evidence type="ECO:0000256" key="1">
    <source>
        <dbReference type="SAM" id="Phobius"/>
    </source>
</evidence>
<keyword evidence="1" id="KW-0472">Membrane</keyword>
<dbReference type="RefSeq" id="WP_040040482.1">
    <property type="nucleotide sequence ID" value="NZ_JWJG01000028.1"/>
</dbReference>
<organism evidence="2 3">
    <name type="scientific">Noviherbaspirillum autotrophicum</name>
    <dbReference type="NCBI Taxonomy" id="709839"/>
    <lineage>
        <taxon>Bacteria</taxon>
        <taxon>Pseudomonadati</taxon>
        <taxon>Pseudomonadota</taxon>
        <taxon>Betaproteobacteria</taxon>
        <taxon>Burkholderiales</taxon>
        <taxon>Oxalobacteraceae</taxon>
        <taxon>Noviherbaspirillum</taxon>
    </lineage>
</organism>
<dbReference type="STRING" id="709839.TSA66_14475"/>
<protein>
    <recommendedName>
        <fullName evidence="4">Type IV pilin accessory protein</fullName>
    </recommendedName>
</protein>
<sequence>MQKRLRASLVHLLISLFLVSSVLAFVLLICYPNPYYKIMGVHKLLFILALVDICLGPLITLVIFNPAKKWLKYELMLIGILQLSALAYGTTTIFVGRPVYIVFDENGFTLVSAYQIPETALKKMHDPSLPITGPKLVGARIPEDKELRRKYIDEVIDAHVDLPRMMQYHVPYESMVNDVKSKMRPLGLLLKRLPPEKSVEAKAILDDAVVRSGFRYDELAVIPMVERDSNLTVLVRRDNASVVSVLPIDPFAN</sequence>
<proteinExistence type="predicted"/>
<name>A0A0C2BKF2_9BURK</name>
<keyword evidence="3" id="KW-1185">Reference proteome</keyword>
<feature type="transmembrane region" description="Helical" evidence="1">
    <location>
        <begin position="44"/>
        <end position="64"/>
    </location>
</feature>
<accession>A0A0C2BKF2</accession>
<comment type="caution">
    <text evidence="2">The sequence shown here is derived from an EMBL/GenBank/DDBJ whole genome shotgun (WGS) entry which is preliminary data.</text>
</comment>
<evidence type="ECO:0000313" key="3">
    <source>
        <dbReference type="Proteomes" id="UP000031572"/>
    </source>
</evidence>
<dbReference type="OrthoDB" id="8613597at2"/>
<feature type="transmembrane region" description="Helical" evidence="1">
    <location>
        <begin position="12"/>
        <end position="32"/>
    </location>
</feature>
<keyword evidence="1" id="KW-0812">Transmembrane</keyword>
<keyword evidence="1" id="KW-1133">Transmembrane helix</keyword>
<reference evidence="2 3" key="1">
    <citation type="submission" date="2014-12" db="EMBL/GenBank/DDBJ databases">
        <title>Denitrispirillum autotrophicum gen. nov., sp. nov., Denitrifying, Facultatively Autotrophic Bacteria Isolated from Rice Paddy Soil.</title>
        <authorList>
            <person name="Ishii S."/>
            <person name="Ashida N."/>
            <person name="Ohno H."/>
            <person name="Otsuka S."/>
            <person name="Yokota A."/>
            <person name="Senoo K."/>
        </authorList>
    </citation>
    <scope>NUCLEOTIDE SEQUENCE [LARGE SCALE GENOMIC DNA]</scope>
    <source>
        <strain evidence="2 3">TSA66</strain>
    </source>
</reference>
<evidence type="ECO:0000313" key="2">
    <source>
        <dbReference type="EMBL" id="KIF81725.1"/>
    </source>
</evidence>
<gene>
    <name evidence="2" type="ORF">TSA66_14475</name>
</gene>